<dbReference type="PANTHER" id="PTHR32494:SF19">
    <property type="entry name" value="ALLANTOATE DEIMINASE-RELATED"/>
    <property type="match status" value="1"/>
</dbReference>
<evidence type="ECO:0000256" key="3">
    <source>
        <dbReference type="ARBA" id="ARBA00022631"/>
    </source>
</evidence>
<organism evidence="9 10">
    <name type="scientific">Chlamydomonas eustigma</name>
    <dbReference type="NCBI Taxonomy" id="1157962"/>
    <lineage>
        <taxon>Eukaryota</taxon>
        <taxon>Viridiplantae</taxon>
        <taxon>Chlorophyta</taxon>
        <taxon>core chlorophytes</taxon>
        <taxon>Chlorophyceae</taxon>
        <taxon>CS clade</taxon>
        <taxon>Chlamydomonadales</taxon>
        <taxon>Chlamydomonadaceae</taxon>
        <taxon>Chlamydomonas</taxon>
    </lineage>
</organism>
<name>A0A250X9Q8_9CHLO</name>
<dbReference type="EMBL" id="BEGY01000046">
    <property type="protein sequence ID" value="GAX79835.1"/>
    <property type="molecule type" value="Genomic_DNA"/>
</dbReference>
<dbReference type="NCBIfam" id="TIGR01879">
    <property type="entry name" value="hydantase"/>
    <property type="match status" value="1"/>
</dbReference>
<feature type="signal peptide" evidence="7">
    <location>
        <begin position="1"/>
        <end position="19"/>
    </location>
</feature>
<evidence type="ECO:0000313" key="10">
    <source>
        <dbReference type="Proteomes" id="UP000232323"/>
    </source>
</evidence>
<dbReference type="InterPro" id="IPR036264">
    <property type="entry name" value="Bact_exopeptidase_dim_dom"/>
</dbReference>
<proteinExistence type="predicted"/>
<evidence type="ECO:0000256" key="7">
    <source>
        <dbReference type="SAM" id="SignalP"/>
    </source>
</evidence>
<dbReference type="AlphaFoldDB" id="A0A250X9Q8"/>
<protein>
    <recommendedName>
        <fullName evidence="8">Peptidase M20 dimerisation domain-containing protein</fullName>
    </recommendedName>
</protein>
<reference evidence="9 10" key="1">
    <citation type="submission" date="2017-08" db="EMBL/GenBank/DDBJ databases">
        <title>Acidophilic green algal genome provides insights into adaptation to an acidic environment.</title>
        <authorList>
            <person name="Hirooka S."/>
            <person name="Hirose Y."/>
            <person name="Kanesaki Y."/>
            <person name="Higuchi S."/>
            <person name="Fujiwara T."/>
            <person name="Onuma R."/>
            <person name="Era A."/>
            <person name="Ohbayashi R."/>
            <person name="Uzuka A."/>
            <person name="Nozaki H."/>
            <person name="Yoshikawa H."/>
            <person name="Miyagishima S.Y."/>
        </authorList>
    </citation>
    <scope>NUCLEOTIDE SEQUENCE [LARGE SCALE GENOMIC DNA]</scope>
    <source>
        <strain evidence="9 10">NIES-2499</strain>
    </source>
</reference>
<dbReference type="Proteomes" id="UP000232323">
    <property type="component" value="Unassembled WGS sequence"/>
</dbReference>
<dbReference type="InterPro" id="IPR011650">
    <property type="entry name" value="Peptidase_M20_dimer"/>
</dbReference>
<dbReference type="STRING" id="1157962.A0A250X9Q8"/>
<evidence type="ECO:0000259" key="8">
    <source>
        <dbReference type="Pfam" id="PF07687"/>
    </source>
</evidence>
<dbReference type="GO" id="GO:0046872">
    <property type="term" value="F:metal ion binding"/>
    <property type="evidence" value="ECO:0007669"/>
    <property type="project" value="UniProtKB-KW"/>
</dbReference>
<dbReference type="InterPro" id="IPR010158">
    <property type="entry name" value="Amidase_Cbmase"/>
</dbReference>
<dbReference type="SUPFAM" id="SSF53187">
    <property type="entry name" value="Zn-dependent exopeptidases"/>
    <property type="match status" value="1"/>
</dbReference>
<dbReference type="Pfam" id="PF01546">
    <property type="entry name" value="Peptidase_M20"/>
    <property type="match status" value="1"/>
</dbReference>
<dbReference type="NCBIfam" id="NF006771">
    <property type="entry name" value="PRK09290.1-5"/>
    <property type="match status" value="1"/>
</dbReference>
<dbReference type="PANTHER" id="PTHR32494">
    <property type="entry name" value="ALLANTOATE DEIMINASE-RELATED"/>
    <property type="match status" value="1"/>
</dbReference>
<dbReference type="GO" id="GO:0016813">
    <property type="term" value="F:hydrolase activity, acting on carbon-nitrogen (but not peptide) bonds, in linear amidines"/>
    <property type="evidence" value="ECO:0007669"/>
    <property type="project" value="InterPro"/>
</dbReference>
<evidence type="ECO:0000313" key="9">
    <source>
        <dbReference type="EMBL" id="GAX79835.1"/>
    </source>
</evidence>
<keyword evidence="10" id="KW-1185">Reference proteome</keyword>
<evidence type="ECO:0000256" key="5">
    <source>
        <dbReference type="ARBA" id="ARBA00022801"/>
    </source>
</evidence>
<dbReference type="Gene3D" id="3.30.70.360">
    <property type="match status" value="1"/>
</dbReference>
<comment type="caution">
    <text evidence="9">The sequence shown here is derived from an EMBL/GenBank/DDBJ whole genome shotgun (WGS) entry which is preliminary data.</text>
</comment>
<keyword evidence="5" id="KW-0378">Hydrolase</keyword>
<evidence type="ECO:0000256" key="6">
    <source>
        <dbReference type="ARBA" id="ARBA00023211"/>
    </source>
</evidence>
<dbReference type="Gene3D" id="3.40.630.10">
    <property type="entry name" value="Zn peptidases"/>
    <property type="match status" value="1"/>
</dbReference>
<dbReference type="CDD" id="cd03884">
    <property type="entry name" value="M20_bAS"/>
    <property type="match status" value="1"/>
</dbReference>
<accession>A0A250X9Q8</accession>
<dbReference type="GO" id="GO:0006144">
    <property type="term" value="P:purine nucleobase metabolic process"/>
    <property type="evidence" value="ECO:0007669"/>
    <property type="project" value="UniProtKB-KW"/>
</dbReference>
<sequence>MMMLEVVFTISIFVLTSSAEKLSIDGQRVVDQLTKLATFSDHQNPAVTRILFTPNDMMARSYVKELMTSAGLTIREDAMGNIFGRFEGSDATLGSVLTGSHCDAIPLAGMYDGTLGVIGAIEALAALKKAGYKPRRALEVMMFTSEEPTRFALSCVGSRAMSGALTSEYLSSKLDENGTSFLEAANAVGYGSSTYHQLLQDALVPKGKIDYFVELHIEQGPELEKESKDIGVVTAIAAPAALKVEFHGDGGHAGAQLMPLRNDAGLAGAELALAVERHTLATGSVDSVGTTGVFEIKPGAVNSVPREARLGIDIRDIDGVRRDKTVESVRASAKEIAERRNVRHTVTLVNQDPPAICNSDIQTAVAEAAKELGLSTKSMVSRAYHDSLFMARIAPTGMIFIPCKNGYSHRPDEFSSVKDIQQGVHVLALTMAALSGGSWPQDKSEL</sequence>
<comment type="cofactor">
    <cofactor evidence="1">
        <name>Mn(2+)</name>
        <dbReference type="ChEBI" id="CHEBI:29035"/>
    </cofactor>
</comment>
<keyword evidence="6" id="KW-0464">Manganese</keyword>
<dbReference type="InterPro" id="IPR002933">
    <property type="entry name" value="Peptidase_M20"/>
</dbReference>
<gene>
    <name evidence="9" type="ORF">CEUSTIGMA_g7275.t1</name>
</gene>
<dbReference type="Pfam" id="PF07687">
    <property type="entry name" value="M20_dimer"/>
    <property type="match status" value="1"/>
</dbReference>
<keyword evidence="7" id="KW-0732">Signal</keyword>
<evidence type="ECO:0000256" key="4">
    <source>
        <dbReference type="ARBA" id="ARBA00022723"/>
    </source>
</evidence>
<keyword evidence="3" id="KW-0659">Purine metabolism</keyword>
<dbReference type="SUPFAM" id="SSF55031">
    <property type="entry name" value="Bacterial exopeptidase dimerisation domain"/>
    <property type="match status" value="1"/>
</dbReference>
<evidence type="ECO:0000256" key="2">
    <source>
        <dbReference type="ARBA" id="ARBA00011738"/>
    </source>
</evidence>
<evidence type="ECO:0000256" key="1">
    <source>
        <dbReference type="ARBA" id="ARBA00001936"/>
    </source>
</evidence>
<feature type="chain" id="PRO_5012174047" description="Peptidase M20 dimerisation domain-containing protein" evidence="7">
    <location>
        <begin position="20"/>
        <end position="446"/>
    </location>
</feature>
<feature type="domain" description="Peptidase M20 dimerisation" evidence="8">
    <location>
        <begin position="241"/>
        <end position="339"/>
    </location>
</feature>
<dbReference type="OrthoDB" id="4676at2759"/>
<dbReference type="PIRSF" id="PIRSF001235">
    <property type="entry name" value="Amidase_carbamoylase"/>
    <property type="match status" value="1"/>
</dbReference>
<keyword evidence="4" id="KW-0479">Metal-binding</keyword>
<comment type="subunit">
    <text evidence="2">Homodimer.</text>
</comment>